<accession>A0ACB7X3M8</accession>
<name>A0ACB7X3M8_9ERIC</name>
<sequence>MGWEFLPNENFIHLFITVDALFPDHDFVIGIFSRSDWWFCHYVDLLLSYTCHWIINLDEEKTVHYFPSGIVGLISHGASIVDPTLQRGPHPKTLHDYFRTFIAATYCRSHAPLRNKTNVDLYSPPVLPPPSLHRRLGGRPRLFIAESKRCSDNLEH</sequence>
<reference evidence="1 2" key="1">
    <citation type="journal article" date="2021" name="Hortic Res">
        <title>High-quality reference genome and annotation aids understanding of berry development for evergreen blueberry (Vaccinium darrowii).</title>
        <authorList>
            <person name="Yu J."/>
            <person name="Hulse-Kemp A.M."/>
            <person name="Babiker E."/>
            <person name="Staton M."/>
        </authorList>
    </citation>
    <scope>NUCLEOTIDE SEQUENCE [LARGE SCALE GENOMIC DNA]</scope>
    <source>
        <strain evidence="2">cv. NJ 8807/NJ 8810</strain>
        <tissue evidence="1">Young leaf</tissue>
    </source>
</reference>
<evidence type="ECO:0000313" key="1">
    <source>
        <dbReference type="EMBL" id="KAH7835115.1"/>
    </source>
</evidence>
<proteinExistence type="predicted"/>
<keyword evidence="2" id="KW-1185">Reference proteome</keyword>
<evidence type="ECO:0000313" key="2">
    <source>
        <dbReference type="Proteomes" id="UP000828048"/>
    </source>
</evidence>
<comment type="caution">
    <text evidence="1">The sequence shown here is derived from an EMBL/GenBank/DDBJ whole genome shotgun (WGS) entry which is preliminary data.</text>
</comment>
<protein>
    <submittedName>
        <fullName evidence="1">Uncharacterized protein</fullName>
    </submittedName>
</protein>
<gene>
    <name evidence="1" type="ORF">Vadar_023011</name>
</gene>
<organism evidence="1 2">
    <name type="scientific">Vaccinium darrowii</name>
    <dbReference type="NCBI Taxonomy" id="229202"/>
    <lineage>
        <taxon>Eukaryota</taxon>
        <taxon>Viridiplantae</taxon>
        <taxon>Streptophyta</taxon>
        <taxon>Embryophyta</taxon>
        <taxon>Tracheophyta</taxon>
        <taxon>Spermatophyta</taxon>
        <taxon>Magnoliopsida</taxon>
        <taxon>eudicotyledons</taxon>
        <taxon>Gunneridae</taxon>
        <taxon>Pentapetalae</taxon>
        <taxon>asterids</taxon>
        <taxon>Ericales</taxon>
        <taxon>Ericaceae</taxon>
        <taxon>Vaccinioideae</taxon>
        <taxon>Vaccinieae</taxon>
        <taxon>Vaccinium</taxon>
    </lineage>
</organism>
<dbReference type="EMBL" id="CM037152">
    <property type="protein sequence ID" value="KAH7835115.1"/>
    <property type="molecule type" value="Genomic_DNA"/>
</dbReference>
<dbReference type="Proteomes" id="UP000828048">
    <property type="component" value="Chromosome 2"/>
</dbReference>